<feature type="region of interest" description="Disordered" evidence="1">
    <location>
        <begin position="41"/>
        <end position="62"/>
    </location>
</feature>
<comment type="caution">
    <text evidence="2">The sequence shown here is derived from an EMBL/GenBank/DDBJ whole genome shotgun (WGS) entry which is preliminary data.</text>
</comment>
<feature type="non-terminal residue" evidence="2">
    <location>
        <position position="1"/>
    </location>
</feature>
<reference evidence="2" key="1">
    <citation type="journal article" date="2014" name="Front. Microbiol.">
        <title>High frequency of phylogenetically diverse reductive dehalogenase-homologous genes in deep subseafloor sedimentary metagenomes.</title>
        <authorList>
            <person name="Kawai M."/>
            <person name="Futagami T."/>
            <person name="Toyoda A."/>
            <person name="Takaki Y."/>
            <person name="Nishi S."/>
            <person name="Hori S."/>
            <person name="Arai W."/>
            <person name="Tsubouchi T."/>
            <person name="Morono Y."/>
            <person name="Uchiyama I."/>
            <person name="Ito T."/>
            <person name="Fujiyama A."/>
            <person name="Inagaki F."/>
            <person name="Takami H."/>
        </authorList>
    </citation>
    <scope>NUCLEOTIDE SEQUENCE</scope>
    <source>
        <strain evidence="2">Expedition CK06-06</strain>
    </source>
</reference>
<organism evidence="2">
    <name type="scientific">marine sediment metagenome</name>
    <dbReference type="NCBI Taxonomy" id="412755"/>
    <lineage>
        <taxon>unclassified sequences</taxon>
        <taxon>metagenomes</taxon>
        <taxon>ecological metagenomes</taxon>
    </lineage>
</organism>
<name>X1S6P8_9ZZZZ</name>
<accession>X1S6P8</accession>
<evidence type="ECO:0000256" key="1">
    <source>
        <dbReference type="SAM" id="MobiDB-lite"/>
    </source>
</evidence>
<feature type="compositionally biased region" description="Polar residues" evidence="1">
    <location>
        <begin position="51"/>
        <end position="62"/>
    </location>
</feature>
<proteinExistence type="predicted"/>
<feature type="compositionally biased region" description="Basic residues" evidence="1">
    <location>
        <begin position="41"/>
        <end position="50"/>
    </location>
</feature>
<dbReference type="AlphaFoldDB" id="X1S6P8"/>
<dbReference type="GO" id="GO:0016772">
    <property type="term" value="F:transferase activity, transferring phosphorus-containing groups"/>
    <property type="evidence" value="ECO:0007669"/>
    <property type="project" value="InterPro"/>
</dbReference>
<dbReference type="EMBL" id="BARW01008989">
    <property type="protein sequence ID" value="GAI74801.1"/>
    <property type="molecule type" value="Genomic_DNA"/>
</dbReference>
<gene>
    <name evidence="2" type="ORF">S12H4_18236</name>
</gene>
<evidence type="ECO:0000313" key="2">
    <source>
        <dbReference type="EMBL" id="GAI74801.1"/>
    </source>
</evidence>
<sequence>KATTTLKDGQVITVDGANGKVYDGKVEITVKAGTKAMIKMKTKTKLHKKQPQFQEPTRLSPK</sequence>
<protein>
    <submittedName>
        <fullName evidence="2">Uncharacterized protein</fullName>
    </submittedName>
</protein>
<dbReference type="Gene3D" id="3.50.30.10">
    <property type="entry name" value="Phosphohistidine domain"/>
    <property type="match status" value="1"/>
</dbReference>
<dbReference type="SUPFAM" id="SSF52009">
    <property type="entry name" value="Phosphohistidine domain"/>
    <property type="match status" value="1"/>
</dbReference>
<dbReference type="InterPro" id="IPR036637">
    <property type="entry name" value="Phosphohistidine_dom_sf"/>
</dbReference>